<sequence>MTDGRNESKVVRNGSHDAELLVDFLNTLDVEDGTDQLATSAGLASWASAHGLEPGTLDDARGARDALRSLVTGGRPELPAVPLHPSCEGDGVCLRSSTVAEAAIAATVVLSIQGKISRVKLCQAETCRFAYYDHSRNGSRAWCSMEICGNRSKARNFRAKPA</sequence>
<dbReference type="EMBL" id="FNFU01000002">
    <property type="protein sequence ID" value="SDK05830.1"/>
    <property type="molecule type" value="Genomic_DNA"/>
</dbReference>
<gene>
    <name evidence="2" type="ORF">SAMN05216282_102277</name>
</gene>
<name>A0A1G8YV28_9MICO</name>
<dbReference type="PANTHER" id="PTHR35525">
    <property type="entry name" value="BLL6575 PROTEIN"/>
    <property type="match status" value="1"/>
</dbReference>
<accession>A0A1G8YV28</accession>
<dbReference type="InterPro" id="IPR023286">
    <property type="entry name" value="ABATE_dom_sf"/>
</dbReference>
<dbReference type="PANTHER" id="PTHR35525:SF3">
    <property type="entry name" value="BLL6575 PROTEIN"/>
    <property type="match status" value="1"/>
</dbReference>
<protein>
    <submittedName>
        <fullName evidence="2">Putative stress-induced transcription regulator</fullName>
    </submittedName>
</protein>
<dbReference type="AlphaFoldDB" id="A0A1G8YV28"/>
<dbReference type="RefSeq" id="WP_092321604.1">
    <property type="nucleotide sequence ID" value="NZ_FNFU01000002.1"/>
</dbReference>
<feature type="domain" description="Zinc finger CGNR" evidence="1">
    <location>
        <begin position="118"/>
        <end position="160"/>
    </location>
</feature>
<dbReference type="OrthoDB" id="123307at2"/>
<organism evidence="2 3">
    <name type="scientific">Cryobacterium psychrotolerans</name>
    <dbReference type="NCBI Taxonomy" id="386301"/>
    <lineage>
        <taxon>Bacteria</taxon>
        <taxon>Bacillati</taxon>
        <taxon>Actinomycetota</taxon>
        <taxon>Actinomycetes</taxon>
        <taxon>Micrococcales</taxon>
        <taxon>Microbacteriaceae</taxon>
        <taxon>Cryobacterium</taxon>
    </lineage>
</organism>
<evidence type="ECO:0000313" key="3">
    <source>
        <dbReference type="Proteomes" id="UP000198701"/>
    </source>
</evidence>
<dbReference type="STRING" id="386301.SAMN05216282_102277"/>
<evidence type="ECO:0000313" key="2">
    <source>
        <dbReference type="EMBL" id="SDK05830.1"/>
    </source>
</evidence>
<dbReference type="Pfam" id="PF11706">
    <property type="entry name" value="zf-CGNR"/>
    <property type="match status" value="1"/>
</dbReference>
<dbReference type="InterPro" id="IPR010852">
    <property type="entry name" value="ABATE"/>
</dbReference>
<evidence type="ECO:0000259" key="1">
    <source>
        <dbReference type="Pfam" id="PF11706"/>
    </source>
</evidence>
<keyword evidence="3" id="KW-1185">Reference proteome</keyword>
<dbReference type="InterPro" id="IPR021005">
    <property type="entry name" value="Znf_CGNR"/>
</dbReference>
<proteinExistence type="predicted"/>
<dbReference type="Pfam" id="PF07336">
    <property type="entry name" value="ABATE"/>
    <property type="match status" value="1"/>
</dbReference>
<dbReference type="SUPFAM" id="SSF160904">
    <property type="entry name" value="Jann2411-like"/>
    <property type="match status" value="1"/>
</dbReference>
<reference evidence="2 3" key="1">
    <citation type="submission" date="2016-10" db="EMBL/GenBank/DDBJ databases">
        <authorList>
            <person name="de Groot N.N."/>
        </authorList>
    </citation>
    <scope>NUCLEOTIDE SEQUENCE [LARGE SCALE GENOMIC DNA]</scope>
    <source>
        <strain evidence="2 3">CGMCC 1.5382</strain>
    </source>
</reference>
<dbReference type="Proteomes" id="UP000198701">
    <property type="component" value="Unassembled WGS sequence"/>
</dbReference>
<dbReference type="Gene3D" id="1.10.3300.10">
    <property type="entry name" value="Jann2411-like domain"/>
    <property type="match status" value="1"/>
</dbReference>